<protein>
    <recommendedName>
        <fullName evidence="4">Right handed beta helix region</fullName>
    </recommendedName>
</protein>
<evidence type="ECO:0008006" key="4">
    <source>
        <dbReference type="Google" id="ProtNLM"/>
    </source>
</evidence>
<name>A0A1H6DAT6_9ACTN</name>
<dbReference type="Proteomes" id="UP000236754">
    <property type="component" value="Unassembled WGS sequence"/>
</dbReference>
<reference evidence="2 3" key="1">
    <citation type="submission" date="2016-10" db="EMBL/GenBank/DDBJ databases">
        <authorList>
            <person name="de Groot N.N."/>
        </authorList>
    </citation>
    <scope>NUCLEOTIDE SEQUENCE [LARGE SCALE GENOMIC DNA]</scope>
    <source>
        <strain evidence="2 3">CGMCC 4.2023</strain>
    </source>
</reference>
<dbReference type="EMBL" id="FNVU01000013">
    <property type="protein sequence ID" value="SEG81963.1"/>
    <property type="molecule type" value="Genomic_DNA"/>
</dbReference>
<dbReference type="InterPro" id="IPR011050">
    <property type="entry name" value="Pectin_lyase_fold/virulence"/>
</dbReference>
<gene>
    <name evidence="2" type="ORF">SAMN05216223_11348</name>
</gene>
<organism evidence="2 3">
    <name type="scientific">Actinacidiphila yanglinensis</name>
    <dbReference type="NCBI Taxonomy" id="310779"/>
    <lineage>
        <taxon>Bacteria</taxon>
        <taxon>Bacillati</taxon>
        <taxon>Actinomycetota</taxon>
        <taxon>Actinomycetes</taxon>
        <taxon>Kitasatosporales</taxon>
        <taxon>Streptomycetaceae</taxon>
        <taxon>Actinacidiphila</taxon>
    </lineage>
</organism>
<accession>A0A1H6DAT6</accession>
<feature type="signal peptide" evidence="1">
    <location>
        <begin position="1"/>
        <end position="30"/>
    </location>
</feature>
<dbReference type="AlphaFoldDB" id="A0A1H6DAT6"/>
<evidence type="ECO:0000313" key="3">
    <source>
        <dbReference type="Proteomes" id="UP000236754"/>
    </source>
</evidence>
<keyword evidence="3" id="KW-1185">Reference proteome</keyword>
<feature type="chain" id="PRO_5009295778" description="Right handed beta helix region" evidence="1">
    <location>
        <begin position="31"/>
        <end position="729"/>
    </location>
</feature>
<keyword evidence="1" id="KW-0732">Signal</keyword>
<dbReference type="Gene3D" id="2.60.120.260">
    <property type="entry name" value="Galactose-binding domain-like"/>
    <property type="match status" value="1"/>
</dbReference>
<evidence type="ECO:0000256" key="1">
    <source>
        <dbReference type="SAM" id="SignalP"/>
    </source>
</evidence>
<evidence type="ECO:0000313" key="2">
    <source>
        <dbReference type="EMBL" id="SEG81963.1"/>
    </source>
</evidence>
<dbReference type="RefSeq" id="WP_103888561.1">
    <property type="nucleotide sequence ID" value="NZ_FNVU01000013.1"/>
</dbReference>
<dbReference type="SUPFAM" id="SSF51126">
    <property type="entry name" value="Pectin lyase-like"/>
    <property type="match status" value="1"/>
</dbReference>
<sequence>MSFSLLRRATCVASTTLLLAAGLAVGEAAAAPAGPVPADAVLTGTHYVDDAPGSGCLDTGPGTSPSAPWCGFAPLNGRTLGPGAQILLRRGDTFTGELGKLYGSGTRAAPIVLGAYGSGARPHITGTGQATDRAVWIQDASYWTVRDLELSDVGAGLVFWYSTNGHTGLTVSDVATHDVRGVFAGAPAQADLPGMYHSAGILITGDVPVTPSDTAVSGVTLTRLEGYDNDDDVDISGFDANSGGQQGFLSTALGHHSVADVSLTESWFHHSLSGENFDNLQDMTITGVRLDDTGHGGNAWGTTALFFWSASTVTVADSILNGQVSTGSPDQSETDLEAYDDHIAFRGDFFGNSAGWPIEILENGAYTDNYQSSHEISDNLFSGYGSAVAVHDGSASSPNGTSGTARDNLFAAPGSSFTDGLGGWTYSTANAGYLDADAHYIGTKGATATFTFTGTTASWVGGKNSDHGKADVVVCDGDGNGCGAVTTVDTYAPSALPQQVLYTASDLPDTTHTLKITVRSDTSGTGHYTDVDGFISGTASRTTEVDDTDPSIAYSTSWSLTGNTPVAAGTAYNAAYDFSANQGGSQWREQSYTPGRGWRDLPSYDAAQESWGGQGHVSRFALVPDGCAACSVARTWVAPSSGTVTIRGRVLKEAAGGSGVTARITRDGARIWPPTAAGGSLDGADTAGRATDVTLRVTAGDTIRFEVAGRGRSDAALDATAWAPTVAYQ</sequence>
<dbReference type="OrthoDB" id="3333873at2"/>
<proteinExistence type="predicted"/>